<protein>
    <submittedName>
        <fullName evidence="1">Uncharacterized protein</fullName>
    </submittedName>
</protein>
<sequence length="618" mass="67501">MAKGSGLSFDPDPISSPLLFFHNNNNNLHRQKIVKFKEEEEEKEEGVLSMEMDPSVNNRSSPPTIQFPVNLNCNTTTTSHHLDHQEKKIVIDEMDFFADHKKDIIKDIIGDSKASHSTTDHPTATADDADIRNRTVSTELDFNVNTGLHLVTGNTSSDQSIVDDGISPHSDDKRAKSELAVLQAELERMNRENRRLKETLNQVTHSYNTLQMHLMTMMQQQKLEQNVELDQNDGKNEHRLIVPRQFMDLGLANAAVGTADTDEASLSSSEGRSGYDGSRSPMNNIEGSGRDDSPEKGSQAWCPNKVPRLGHPSKNVDQATEATMRKARVSVRARSEAPMITDGCQWRKYGQKMAKGNPCPRAYYRCTMAAGCPVRKQVQRCADDRTILITTYEGNHNHPLPPAAIAMASTTSSAARMLLSGSMPSADGLMNSNFLARTLLPCSSSMATISASAPFPTVTLDLTQNPNPSQFQRNIPNQFQLPFPNSPQNLLSNPAAALLPHIFSQALYNQSKFSGLQMSHDSDVAANNNQLGHQTMAATTTGLPPLHGHQGQPNQQNPLADTLSALTADPNFTAALAAAITSLIGNSHQNSAPNNNISQNVNSNNNPSVTTSNNNNSH</sequence>
<gene>
    <name evidence="1" type="ORF">M9H77_11765</name>
</gene>
<proteinExistence type="predicted"/>
<evidence type="ECO:0000313" key="2">
    <source>
        <dbReference type="Proteomes" id="UP001060085"/>
    </source>
</evidence>
<dbReference type="EMBL" id="CM044703">
    <property type="protein sequence ID" value="KAI5671401.1"/>
    <property type="molecule type" value="Genomic_DNA"/>
</dbReference>
<comment type="caution">
    <text evidence="1">The sequence shown here is derived from an EMBL/GenBank/DDBJ whole genome shotgun (WGS) entry which is preliminary data.</text>
</comment>
<keyword evidence="2" id="KW-1185">Reference proteome</keyword>
<accession>A0ACC0BFF4</accession>
<evidence type="ECO:0000313" key="1">
    <source>
        <dbReference type="EMBL" id="KAI5671401.1"/>
    </source>
</evidence>
<name>A0ACC0BFF4_CATRO</name>
<reference evidence="2" key="1">
    <citation type="journal article" date="2023" name="Nat. Plants">
        <title>Single-cell RNA sequencing provides a high-resolution roadmap for understanding the multicellular compartmentation of specialized metabolism.</title>
        <authorList>
            <person name="Sun S."/>
            <person name="Shen X."/>
            <person name="Li Y."/>
            <person name="Li Y."/>
            <person name="Wang S."/>
            <person name="Li R."/>
            <person name="Zhang H."/>
            <person name="Shen G."/>
            <person name="Guo B."/>
            <person name="Wei J."/>
            <person name="Xu J."/>
            <person name="St-Pierre B."/>
            <person name="Chen S."/>
            <person name="Sun C."/>
        </authorList>
    </citation>
    <scope>NUCLEOTIDE SEQUENCE [LARGE SCALE GENOMIC DNA]</scope>
</reference>
<organism evidence="1 2">
    <name type="scientific">Catharanthus roseus</name>
    <name type="common">Madagascar periwinkle</name>
    <name type="synonym">Vinca rosea</name>
    <dbReference type="NCBI Taxonomy" id="4058"/>
    <lineage>
        <taxon>Eukaryota</taxon>
        <taxon>Viridiplantae</taxon>
        <taxon>Streptophyta</taxon>
        <taxon>Embryophyta</taxon>
        <taxon>Tracheophyta</taxon>
        <taxon>Spermatophyta</taxon>
        <taxon>Magnoliopsida</taxon>
        <taxon>eudicotyledons</taxon>
        <taxon>Gunneridae</taxon>
        <taxon>Pentapetalae</taxon>
        <taxon>asterids</taxon>
        <taxon>lamiids</taxon>
        <taxon>Gentianales</taxon>
        <taxon>Apocynaceae</taxon>
        <taxon>Rauvolfioideae</taxon>
        <taxon>Vinceae</taxon>
        <taxon>Catharanthinae</taxon>
        <taxon>Catharanthus</taxon>
    </lineage>
</organism>
<dbReference type="Proteomes" id="UP001060085">
    <property type="component" value="Linkage Group LG03"/>
</dbReference>